<keyword evidence="2 11" id="KW-0813">Transport</keyword>
<keyword evidence="3 11" id="KW-1134">Transmembrane beta strand</keyword>
<dbReference type="PROSITE" id="PS52016">
    <property type="entry name" value="TONB_DEPENDENT_REC_3"/>
    <property type="match status" value="1"/>
</dbReference>
<evidence type="ECO:0000256" key="11">
    <source>
        <dbReference type="PROSITE-ProRule" id="PRU01360"/>
    </source>
</evidence>
<evidence type="ECO:0000256" key="7">
    <source>
        <dbReference type="ARBA" id="ARBA00023065"/>
    </source>
</evidence>
<dbReference type="GO" id="GO:0006826">
    <property type="term" value="P:iron ion transport"/>
    <property type="evidence" value="ECO:0007669"/>
    <property type="project" value="UniProtKB-KW"/>
</dbReference>
<evidence type="ECO:0000256" key="9">
    <source>
        <dbReference type="ARBA" id="ARBA00023136"/>
    </source>
</evidence>
<organism evidence="16 17">
    <name type="scientific">Phenylobacterium zucineum (strain HLK1)</name>
    <dbReference type="NCBI Taxonomy" id="450851"/>
    <lineage>
        <taxon>Bacteria</taxon>
        <taxon>Pseudomonadati</taxon>
        <taxon>Pseudomonadota</taxon>
        <taxon>Alphaproteobacteria</taxon>
        <taxon>Caulobacterales</taxon>
        <taxon>Caulobacteraceae</taxon>
        <taxon>Phenylobacterium</taxon>
    </lineage>
</organism>
<evidence type="ECO:0000313" key="17">
    <source>
        <dbReference type="Proteomes" id="UP000001868"/>
    </source>
</evidence>
<evidence type="ECO:0000256" key="12">
    <source>
        <dbReference type="RuleBase" id="RU003357"/>
    </source>
</evidence>
<dbReference type="Pfam" id="PF07715">
    <property type="entry name" value="Plug"/>
    <property type="match status" value="1"/>
</dbReference>
<dbReference type="eggNOG" id="COG4771">
    <property type="taxonomic scope" value="Bacteria"/>
</dbReference>
<feature type="chain" id="PRO_5002822660" evidence="13">
    <location>
        <begin position="23"/>
        <end position="748"/>
    </location>
</feature>
<dbReference type="CDD" id="cd01347">
    <property type="entry name" value="ligand_gated_channel"/>
    <property type="match status" value="1"/>
</dbReference>
<keyword evidence="9 11" id="KW-0472">Membrane</keyword>
<accession>B4RH13</accession>
<dbReference type="InterPro" id="IPR012910">
    <property type="entry name" value="Plug_dom"/>
</dbReference>
<evidence type="ECO:0000256" key="4">
    <source>
        <dbReference type="ARBA" id="ARBA00022496"/>
    </source>
</evidence>
<evidence type="ECO:0000256" key="10">
    <source>
        <dbReference type="ARBA" id="ARBA00023237"/>
    </source>
</evidence>
<dbReference type="EMBL" id="CP000747">
    <property type="protein sequence ID" value="ACG78961.1"/>
    <property type="molecule type" value="Genomic_DNA"/>
</dbReference>
<feature type="domain" description="TonB-dependent receptor plug" evidence="15">
    <location>
        <begin position="39"/>
        <end position="145"/>
    </location>
</feature>
<protein>
    <submittedName>
        <fullName evidence="16">TonB-dependent receptor</fullName>
    </submittedName>
</protein>
<keyword evidence="16" id="KW-0675">Receptor</keyword>
<dbReference type="Pfam" id="PF00593">
    <property type="entry name" value="TonB_dep_Rec_b-barrel"/>
    <property type="match status" value="1"/>
</dbReference>
<keyword evidence="6" id="KW-0408">Iron</keyword>
<keyword evidence="8 12" id="KW-0798">TonB box</keyword>
<sequence length="748" mass="81316">MRFKTACLVSALVSATAVSAAAQEVEEVIVTAQKREQNLQEVPITVSAATAEMLQQAGATGTRDLTLVTPGLNFSNQTATGSPNIRGVGTRGIGPGDEPSVPIYIDGVYQSTTHAGFFEFNNIERVEVLKGPQGTLFGRNALGGAINIITLQPSREPRFKADASYGSDNEIHLNAYVSGPLGEKLAGNIAFHHDQRDGYIENIVTGEDKGDAGSTGARAKLLWTPTDRMDLTVGVNFLRSHDDTAFSGYPLGGNTVARRVNPNVPIAPPGKTGIGDTYFNYQQVGAFANLNWDFDGFQLTALQSWLRTRSIQRTDSDATILDYQYAKIPYLDESQTTEVRLASTGVRKVDWLVGANYYRNRPGYVLTDAGDVFLSRASPTGATLALISELGVDAYAVFGEATYHVNDALSVTGGIRYSHEKRTKDYRRSTTPFASLPTTALDYNYTIGDVVFPVPTTPSYAKKDYEDVSFRASVQYDFAPRIRGFVTFSQGFKSGFFNASSGPPFLALKPETVDNWEVGLKTDPTSRLRLNITAFHMTYKNLQVSARSPTGAATTDVFNAAEASNYGGEVQFDWIPVDGLTLRGGLAYQHARYDDFPAALVYFPATSTDASLTNPCQPGTGVLIGGNRSATCDASGKPLARSPDWTANLAANYEFDAFGGKVELGALAYWSDNFIWDFIGQLDNDGDYTTVNAHASWATMDERVKVTLFARNLFDSDHPMNRYQGAAATYAIDVRPRTIGVRLAYQMP</sequence>
<keyword evidence="17" id="KW-1185">Reference proteome</keyword>
<evidence type="ECO:0000259" key="15">
    <source>
        <dbReference type="Pfam" id="PF07715"/>
    </source>
</evidence>
<dbReference type="HOGENOM" id="CLU_008287_15_0_5"/>
<evidence type="ECO:0000256" key="3">
    <source>
        <dbReference type="ARBA" id="ARBA00022452"/>
    </source>
</evidence>
<evidence type="ECO:0000256" key="13">
    <source>
        <dbReference type="SAM" id="SignalP"/>
    </source>
</evidence>
<feature type="domain" description="TonB-dependent receptor-like beta-barrel" evidence="14">
    <location>
        <begin position="225"/>
        <end position="713"/>
    </location>
</feature>
<keyword evidence="10 11" id="KW-0998">Cell outer membrane</keyword>
<evidence type="ECO:0000256" key="2">
    <source>
        <dbReference type="ARBA" id="ARBA00022448"/>
    </source>
</evidence>
<comment type="similarity">
    <text evidence="11 12">Belongs to the TonB-dependent receptor family.</text>
</comment>
<evidence type="ECO:0000259" key="14">
    <source>
        <dbReference type="Pfam" id="PF00593"/>
    </source>
</evidence>
<reference evidence="16 17" key="1">
    <citation type="journal article" date="2008" name="BMC Genomics">
        <title>Complete genome of Phenylobacterium zucineum - a novel facultative intracellular bacterium isolated from human erythroleukemia cell line K562.</title>
        <authorList>
            <person name="Luo Y."/>
            <person name="Xu X."/>
            <person name="Ding Z."/>
            <person name="Liu Z."/>
            <person name="Zhang B."/>
            <person name="Yan Z."/>
            <person name="Sun J."/>
            <person name="Hu S."/>
            <person name="Hu X."/>
        </authorList>
    </citation>
    <scope>NUCLEOTIDE SEQUENCE [LARGE SCALE GENOMIC DNA]</scope>
    <source>
        <strain evidence="16 17">HLK1</strain>
    </source>
</reference>
<feature type="signal peptide" evidence="13">
    <location>
        <begin position="1"/>
        <end position="22"/>
    </location>
</feature>
<evidence type="ECO:0000256" key="8">
    <source>
        <dbReference type="ARBA" id="ARBA00023077"/>
    </source>
</evidence>
<evidence type="ECO:0000313" key="16">
    <source>
        <dbReference type="EMBL" id="ACG78961.1"/>
    </source>
</evidence>
<dbReference type="OrthoDB" id="7051185at2"/>
<dbReference type="AlphaFoldDB" id="B4RH13"/>
<dbReference type="PANTHER" id="PTHR32552:SF81">
    <property type="entry name" value="TONB-DEPENDENT OUTER MEMBRANE RECEPTOR"/>
    <property type="match status" value="1"/>
</dbReference>
<dbReference type="Gene3D" id="2.40.170.20">
    <property type="entry name" value="TonB-dependent receptor, beta-barrel domain"/>
    <property type="match status" value="1"/>
</dbReference>
<evidence type="ECO:0000256" key="1">
    <source>
        <dbReference type="ARBA" id="ARBA00004571"/>
    </source>
</evidence>
<dbReference type="KEGG" id="pzu:PHZ_c2552"/>
<evidence type="ECO:0000256" key="6">
    <source>
        <dbReference type="ARBA" id="ARBA00023004"/>
    </source>
</evidence>
<keyword evidence="4" id="KW-0410">Iron transport</keyword>
<keyword evidence="13" id="KW-0732">Signal</keyword>
<dbReference type="GO" id="GO:0009279">
    <property type="term" value="C:cell outer membrane"/>
    <property type="evidence" value="ECO:0007669"/>
    <property type="project" value="UniProtKB-SubCell"/>
</dbReference>
<keyword evidence="7" id="KW-0406">Ion transport</keyword>
<gene>
    <name evidence="16" type="ordered locus">PHZ_c2552</name>
</gene>
<name>B4RH13_PHEZH</name>
<dbReference type="SUPFAM" id="SSF56935">
    <property type="entry name" value="Porins"/>
    <property type="match status" value="1"/>
</dbReference>
<comment type="subcellular location">
    <subcellularLocation>
        <location evidence="1 11">Cell outer membrane</location>
        <topology evidence="1 11">Multi-pass membrane protein</topology>
    </subcellularLocation>
</comment>
<proteinExistence type="inferred from homology"/>
<dbReference type="InterPro" id="IPR036942">
    <property type="entry name" value="Beta-barrel_TonB_sf"/>
</dbReference>
<evidence type="ECO:0000256" key="5">
    <source>
        <dbReference type="ARBA" id="ARBA00022692"/>
    </source>
</evidence>
<dbReference type="InterPro" id="IPR039426">
    <property type="entry name" value="TonB-dep_rcpt-like"/>
</dbReference>
<dbReference type="PANTHER" id="PTHR32552">
    <property type="entry name" value="FERRICHROME IRON RECEPTOR-RELATED"/>
    <property type="match status" value="1"/>
</dbReference>
<dbReference type="InterPro" id="IPR000531">
    <property type="entry name" value="Beta-barrel_TonB"/>
</dbReference>
<dbReference type="STRING" id="450851.PHZ_c2552"/>
<dbReference type="RefSeq" id="WP_012523099.1">
    <property type="nucleotide sequence ID" value="NC_011144.1"/>
</dbReference>
<keyword evidence="5 11" id="KW-0812">Transmembrane</keyword>
<dbReference type="Proteomes" id="UP000001868">
    <property type="component" value="Chromosome"/>
</dbReference>